<evidence type="ECO:0000313" key="3">
    <source>
        <dbReference type="Proteomes" id="UP000053558"/>
    </source>
</evidence>
<evidence type="ECO:0000256" key="1">
    <source>
        <dbReference type="SAM" id="MobiDB-lite"/>
    </source>
</evidence>
<dbReference type="GeneID" id="19211780"/>
<dbReference type="EMBL" id="JH711573">
    <property type="protein sequence ID" value="EIW87427.1"/>
    <property type="molecule type" value="Genomic_DNA"/>
</dbReference>
<feature type="region of interest" description="Disordered" evidence="1">
    <location>
        <begin position="130"/>
        <end position="167"/>
    </location>
</feature>
<feature type="compositionally biased region" description="Basic residues" evidence="1">
    <location>
        <begin position="19"/>
        <end position="29"/>
    </location>
</feature>
<dbReference type="KEGG" id="cput:CONPUDRAFT_96839"/>
<feature type="non-terminal residue" evidence="2">
    <location>
        <position position="378"/>
    </location>
</feature>
<keyword evidence="3" id="KW-1185">Reference proteome</keyword>
<dbReference type="RefSeq" id="XP_007763918.1">
    <property type="nucleotide sequence ID" value="XM_007765728.1"/>
</dbReference>
<proteinExistence type="predicted"/>
<name>A0A5M3N8E5_CONPW</name>
<sequence length="378" mass="42261">MPRCTCGCNQDLSTSQISRHLKGKSRPHTHVAASTSASSMKDKIDMLMGLKPMDTESSSFPAPAPTNPADNQLGDHSTTSKEPHEPPPDVELPLPDTPEPVPMSDIVHEALNAAREGLRTRSRYAAYVEEVDEDEPELSNAQADAEDEADASAGQDEQDLEDDSGTEQDFITGLSPLDALGESFERELAGLANQISDADLHILRVFALKVHGQVTDRVYHMLPRVFPETPTPSIYRTRRQVAALSGVTPILYDCCVDNCCCFTGPYADLETCPYCKKPRRDWWGKPQCQYTYIPLIHRLVSLFRNAEAVETMRYRSERLSMPNVVSDIFDGQHYKNLLQTRVTVHDHEQPHNFFSDPRDIALGMATDGFAPFRRRKTT</sequence>
<feature type="compositionally biased region" description="Basic and acidic residues" evidence="1">
    <location>
        <begin position="78"/>
        <end position="87"/>
    </location>
</feature>
<dbReference type="AlphaFoldDB" id="A0A5M3N8E5"/>
<organism evidence="2 3">
    <name type="scientific">Coniophora puteana (strain RWD-64-598)</name>
    <name type="common">Brown rot fungus</name>
    <dbReference type="NCBI Taxonomy" id="741705"/>
    <lineage>
        <taxon>Eukaryota</taxon>
        <taxon>Fungi</taxon>
        <taxon>Dikarya</taxon>
        <taxon>Basidiomycota</taxon>
        <taxon>Agaricomycotina</taxon>
        <taxon>Agaricomycetes</taxon>
        <taxon>Agaricomycetidae</taxon>
        <taxon>Boletales</taxon>
        <taxon>Coniophorineae</taxon>
        <taxon>Coniophoraceae</taxon>
        <taxon>Coniophora</taxon>
    </lineage>
</organism>
<comment type="caution">
    <text evidence="2">The sequence shown here is derived from an EMBL/GenBank/DDBJ whole genome shotgun (WGS) entry which is preliminary data.</text>
</comment>
<protein>
    <submittedName>
        <fullName evidence="2">Uncharacterized protein</fullName>
    </submittedName>
</protein>
<reference evidence="3" key="1">
    <citation type="journal article" date="2012" name="Science">
        <title>The Paleozoic origin of enzymatic lignin decomposition reconstructed from 31 fungal genomes.</title>
        <authorList>
            <person name="Floudas D."/>
            <person name="Binder M."/>
            <person name="Riley R."/>
            <person name="Barry K."/>
            <person name="Blanchette R.A."/>
            <person name="Henrissat B."/>
            <person name="Martinez A.T."/>
            <person name="Otillar R."/>
            <person name="Spatafora J.W."/>
            <person name="Yadav J.S."/>
            <person name="Aerts A."/>
            <person name="Benoit I."/>
            <person name="Boyd A."/>
            <person name="Carlson A."/>
            <person name="Copeland A."/>
            <person name="Coutinho P.M."/>
            <person name="de Vries R.P."/>
            <person name="Ferreira P."/>
            <person name="Findley K."/>
            <person name="Foster B."/>
            <person name="Gaskell J."/>
            <person name="Glotzer D."/>
            <person name="Gorecki P."/>
            <person name="Heitman J."/>
            <person name="Hesse C."/>
            <person name="Hori C."/>
            <person name="Igarashi K."/>
            <person name="Jurgens J.A."/>
            <person name="Kallen N."/>
            <person name="Kersten P."/>
            <person name="Kohler A."/>
            <person name="Kuees U."/>
            <person name="Kumar T.K.A."/>
            <person name="Kuo A."/>
            <person name="LaButti K."/>
            <person name="Larrondo L.F."/>
            <person name="Lindquist E."/>
            <person name="Ling A."/>
            <person name="Lombard V."/>
            <person name="Lucas S."/>
            <person name="Lundell T."/>
            <person name="Martin R."/>
            <person name="McLaughlin D.J."/>
            <person name="Morgenstern I."/>
            <person name="Morin E."/>
            <person name="Murat C."/>
            <person name="Nagy L.G."/>
            <person name="Nolan M."/>
            <person name="Ohm R.A."/>
            <person name="Patyshakuliyeva A."/>
            <person name="Rokas A."/>
            <person name="Ruiz-Duenas F.J."/>
            <person name="Sabat G."/>
            <person name="Salamov A."/>
            <person name="Samejima M."/>
            <person name="Schmutz J."/>
            <person name="Slot J.C."/>
            <person name="St John F."/>
            <person name="Stenlid J."/>
            <person name="Sun H."/>
            <person name="Sun S."/>
            <person name="Syed K."/>
            <person name="Tsang A."/>
            <person name="Wiebenga A."/>
            <person name="Young D."/>
            <person name="Pisabarro A."/>
            <person name="Eastwood D.C."/>
            <person name="Martin F."/>
            <person name="Cullen D."/>
            <person name="Grigoriev I.V."/>
            <person name="Hibbett D.S."/>
        </authorList>
    </citation>
    <scope>NUCLEOTIDE SEQUENCE [LARGE SCALE GENOMIC DNA]</scope>
    <source>
        <strain evidence="3">RWD-64-598 SS2</strain>
    </source>
</reference>
<feature type="region of interest" description="Disordered" evidence="1">
    <location>
        <begin position="18"/>
        <end position="101"/>
    </location>
</feature>
<evidence type="ECO:0000313" key="2">
    <source>
        <dbReference type="EMBL" id="EIW87427.1"/>
    </source>
</evidence>
<feature type="compositionally biased region" description="Polar residues" evidence="1">
    <location>
        <begin position="68"/>
        <end position="77"/>
    </location>
</feature>
<dbReference type="OrthoDB" id="3257409at2759"/>
<dbReference type="OMA" id="TSKEPHE"/>
<gene>
    <name evidence="2" type="ORF">CONPUDRAFT_96839</name>
</gene>
<accession>A0A5M3N8E5</accession>
<dbReference type="Proteomes" id="UP000053558">
    <property type="component" value="Unassembled WGS sequence"/>
</dbReference>
<feature type="compositionally biased region" description="Acidic residues" evidence="1">
    <location>
        <begin position="144"/>
        <end position="166"/>
    </location>
</feature>